<evidence type="ECO:0000313" key="1">
    <source>
        <dbReference type="EMBL" id="PZP52591.1"/>
    </source>
</evidence>
<evidence type="ECO:0000313" key="2">
    <source>
        <dbReference type="Proteomes" id="UP000249645"/>
    </source>
</evidence>
<dbReference type="Proteomes" id="UP000249645">
    <property type="component" value="Unassembled WGS sequence"/>
</dbReference>
<name>A0A2W5F953_9SPHI</name>
<gene>
    <name evidence="1" type="ORF">DI598_00320</name>
</gene>
<proteinExistence type="predicted"/>
<dbReference type="EMBL" id="QFOI01000002">
    <property type="protein sequence ID" value="PZP52591.1"/>
    <property type="molecule type" value="Genomic_DNA"/>
</dbReference>
<comment type="caution">
    <text evidence="1">The sequence shown here is derived from an EMBL/GenBank/DDBJ whole genome shotgun (WGS) entry which is preliminary data.</text>
</comment>
<organism evidence="1 2">
    <name type="scientific">Pseudopedobacter saltans</name>
    <dbReference type="NCBI Taxonomy" id="151895"/>
    <lineage>
        <taxon>Bacteria</taxon>
        <taxon>Pseudomonadati</taxon>
        <taxon>Bacteroidota</taxon>
        <taxon>Sphingobacteriia</taxon>
        <taxon>Sphingobacteriales</taxon>
        <taxon>Sphingobacteriaceae</taxon>
        <taxon>Pseudopedobacter</taxon>
    </lineage>
</organism>
<accession>A0A2W5F953</accession>
<sequence length="195" mass="23338">MKDSYSEFVFKEKRKWQIALRRYILQGYGSYIYAPYFGIDAANFRKWISLQLNEEVDWDNFSSKWQFDHIIPIAYFDLRKEEDLKLCWNFTNIRVEKGDLKKKKGNRVDVLTAKTYFTDLYTKTNNSICKKMIDKINELEASLLQSSSPIEEFLINNKEYLDSIKEFSSEEFNELNKGKSYKDILIEQELFKKFG</sequence>
<reference evidence="1 2" key="1">
    <citation type="submission" date="2017-11" db="EMBL/GenBank/DDBJ databases">
        <title>Infants hospitalized years apart are colonized by the same room-sourced microbial strains.</title>
        <authorList>
            <person name="Brooks B."/>
            <person name="Olm M.R."/>
            <person name="Firek B.A."/>
            <person name="Baker R."/>
            <person name="Thomas B.C."/>
            <person name="Morowitz M.J."/>
            <person name="Banfield J.F."/>
        </authorList>
    </citation>
    <scope>NUCLEOTIDE SEQUENCE [LARGE SCALE GENOMIC DNA]</scope>
    <source>
        <strain evidence="1">S2_009_000_R2_76</strain>
    </source>
</reference>
<dbReference type="AlphaFoldDB" id="A0A2W5F953"/>
<protein>
    <submittedName>
        <fullName evidence="1">Uncharacterized protein</fullName>
    </submittedName>
</protein>